<dbReference type="SUPFAM" id="SSF53613">
    <property type="entry name" value="Ribokinase-like"/>
    <property type="match status" value="1"/>
</dbReference>
<dbReference type="CDD" id="cd01173">
    <property type="entry name" value="pyridoxal_pyridoxamine_kinase"/>
    <property type="match status" value="1"/>
</dbReference>
<dbReference type="EMBL" id="HE681724">
    <property type="protein sequence ID" value="CCG24584.1"/>
    <property type="molecule type" value="Genomic_DNA"/>
</dbReference>
<keyword evidence="4" id="KW-0547">Nucleotide-binding</keyword>
<keyword evidence="3" id="KW-0808">Transferase</keyword>
<protein>
    <recommendedName>
        <fullName evidence="2">pyridoxal kinase</fullName>
        <ecNumber evidence="2">2.7.1.35</ecNumber>
    </recommendedName>
</protein>
<dbReference type="KEGG" id="cot:CORT_0F03610"/>
<reference evidence="8 9" key="1">
    <citation type="journal article" date="2012" name="PLoS ONE">
        <title>Sequence and analysis of the genome of the pathogenic yeast Candida orthopsilosis.</title>
        <authorList>
            <person name="Riccombeni A."/>
            <person name="Vidanes G."/>
            <person name="Proux-Wera E."/>
            <person name="Wolfe K.H."/>
            <person name="Butler G."/>
        </authorList>
    </citation>
    <scope>NUCLEOTIDE SEQUENCE [LARGE SCALE GENOMIC DNA]</scope>
    <source>
        <strain evidence="8 9">Co 90-125</strain>
    </source>
</reference>
<evidence type="ECO:0000313" key="8">
    <source>
        <dbReference type="EMBL" id="CCG24584.1"/>
    </source>
</evidence>
<proteinExistence type="inferred from homology"/>
<dbReference type="InterPro" id="IPR004625">
    <property type="entry name" value="PyrdxlKinase"/>
</dbReference>
<dbReference type="OrthoDB" id="2104723at2759"/>
<keyword evidence="5" id="KW-0418">Kinase</keyword>
<dbReference type="PANTHER" id="PTHR10534">
    <property type="entry name" value="PYRIDOXAL KINASE"/>
    <property type="match status" value="1"/>
</dbReference>
<dbReference type="RefSeq" id="XP_003870712.1">
    <property type="nucleotide sequence ID" value="XM_003870663.1"/>
</dbReference>
<dbReference type="Gene3D" id="3.40.1190.20">
    <property type="match status" value="1"/>
</dbReference>
<dbReference type="AlphaFoldDB" id="H8X9B8"/>
<keyword evidence="9" id="KW-1185">Reference proteome</keyword>
<evidence type="ECO:0000313" key="9">
    <source>
        <dbReference type="Proteomes" id="UP000005018"/>
    </source>
</evidence>
<dbReference type="GeneID" id="14541700"/>
<sequence length="323" mass="35977">MEALLWYLFESSNMLKLKTLKMIFFSHIHNTHAAQIHPRHTMKSLLSISSHVVHGYVGNRAITFPLQYMGWDVDAINTTNYSNHPGYGSLQGSASAPDAIRDVLQGLHHVLDLNSYDLILTGYTPNAGVLSVVKDEVVQVLQKQDGKIPHWIVDPVLGDNGRLYVSEKVIPVYKEILSTGLVSLITPNQFEFETLSEAKIIDWQTCEVAVKAFAENYKVGSIVISSVEIDNQLHCVGYTDGNIFSKPIHKIDCDFNGCGDLFTGLVANSYYDNGYNITPESIASVLSTLHNILQFSFDFELQKQGQAPKVVKDIKIVAAKEYL</sequence>
<dbReference type="NCBIfam" id="TIGR00687">
    <property type="entry name" value="pyridox_kin"/>
    <property type="match status" value="1"/>
</dbReference>
<evidence type="ECO:0000256" key="2">
    <source>
        <dbReference type="ARBA" id="ARBA00012104"/>
    </source>
</evidence>
<dbReference type="HOGENOM" id="CLU_046496_1_0_1"/>
<dbReference type="GO" id="GO:0008478">
    <property type="term" value="F:pyridoxal kinase activity"/>
    <property type="evidence" value="ECO:0007669"/>
    <property type="project" value="UniProtKB-EC"/>
</dbReference>
<dbReference type="Proteomes" id="UP000005018">
    <property type="component" value="Chromosome 6"/>
</dbReference>
<evidence type="ECO:0000256" key="5">
    <source>
        <dbReference type="ARBA" id="ARBA00022777"/>
    </source>
</evidence>
<comment type="similarity">
    <text evidence="1">Belongs to the pyridoxine kinase family.</text>
</comment>
<evidence type="ECO:0000256" key="4">
    <source>
        <dbReference type="ARBA" id="ARBA00022741"/>
    </source>
</evidence>
<accession>H8X9B8</accession>
<dbReference type="PANTHER" id="PTHR10534:SF2">
    <property type="entry name" value="PYRIDOXAL KINASE"/>
    <property type="match status" value="1"/>
</dbReference>
<evidence type="ECO:0000256" key="6">
    <source>
        <dbReference type="ARBA" id="ARBA00022840"/>
    </source>
</evidence>
<dbReference type="GO" id="GO:0009443">
    <property type="term" value="P:pyridoxal 5'-phosphate salvage"/>
    <property type="evidence" value="ECO:0007669"/>
    <property type="project" value="InterPro"/>
</dbReference>
<name>H8X9B8_CANO9</name>
<evidence type="ECO:0000259" key="7">
    <source>
        <dbReference type="Pfam" id="PF08543"/>
    </source>
</evidence>
<dbReference type="InterPro" id="IPR029056">
    <property type="entry name" value="Ribokinase-like"/>
</dbReference>
<dbReference type="GO" id="GO:0005829">
    <property type="term" value="C:cytosol"/>
    <property type="evidence" value="ECO:0007669"/>
    <property type="project" value="TreeGrafter"/>
</dbReference>
<dbReference type="GO" id="GO:0005524">
    <property type="term" value="F:ATP binding"/>
    <property type="evidence" value="ECO:0007669"/>
    <property type="project" value="UniProtKB-KW"/>
</dbReference>
<keyword evidence="6" id="KW-0067">ATP-binding</keyword>
<dbReference type="EC" id="2.7.1.35" evidence="2"/>
<organism evidence="8 9">
    <name type="scientific">Candida orthopsilosis (strain 90-125)</name>
    <name type="common">Yeast</name>
    <dbReference type="NCBI Taxonomy" id="1136231"/>
    <lineage>
        <taxon>Eukaryota</taxon>
        <taxon>Fungi</taxon>
        <taxon>Dikarya</taxon>
        <taxon>Ascomycota</taxon>
        <taxon>Saccharomycotina</taxon>
        <taxon>Pichiomycetes</taxon>
        <taxon>Debaryomycetaceae</taxon>
        <taxon>Candida/Lodderomyces clade</taxon>
        <taxon>Candida</taxon>
    </lineage>
</organism>
<dbReference type="Pfam" id="PF08543">
    <property type="entry name" value="Phos_pyr_kin"/>
    <property type="match status" value="1"/>
</dbReference>
<dbReference type="InterPro" id="IPR013749">
    <property type="entry name" value="PM/HMP-P_kinase-1"/>
</dbReference>
<gene>
    <name evidence="8" type="ORF">CORT_0F03610</name>
</gene>
<evidence type="ECO:0000256" key="1">
    <source>
        <dbReference type="ARBA" id="ARBA00008805"/>
    </source>
</evidence>
<feature type="domain" description="Pyridoxamine kinase/Phosphomethylpyrimidine kinase" evidence="7">
    <location>
        <begin position="136"/>
        <end position="268"/>
    </location>
</feature>
<dbReference type="eggNOG" id="KOG2599">
    <property type="taxonomic scope" value="Eukaryota"/>
</dbReference>
<evidence type="ECO:0000256" key="3">
    <source>
        <dbReference type="ARBA" id="ARBA00022679"/>
    </source>
</evidence>